<name>A0A9P1IPY1_9PELO</name>
<gene>
    <name evidence="2" type="ORF">CAMP_LOCUS11653</name>
</gene>
<dbReference type="Proteomes" id="UP001152747">
    <property type="component" value="Unassembled WGS sequence"/>
</dbReference>
<comment type="caution">
    <text evidence="2">The sequence shown here is derived from an EMBL/GenBank/DDBJ whole genome shotgun (WGS) entry which is preliminary data.</text>
</comment>
<protein>
    <submittedName>
        <fullName evidence="2">Uncharacterized protein</fullName>
    </submittedName>
</protein>
<evidence type="ECO:0000313" key="3">
    <source>
        <dbReference type="Proteomes" id="UP001152747"/>
    </source>
</evidence>
<organism evidence="2 3">
    <name type="scientific">Caenorhabditis angaria</name>
    <dbReference type="NCBI Taxonomy" id="860376"/>
    <lineage>
        <taxon>Eukaryota</taxon>
        <taxon>Metazoa</taxon>
        <taxon>Ecdysozoa</taxon>
        <taxon>Nematoda</taxon>
        <taxon>Chromadorea</taxon>
        <taxon>Rhabditida</taxon>
        <taxon>Rhabditina</taxon>
        <taxon>Rhabditomorpha</taxon>
        <taxon>Rhabditoidea</taxon>
        <taxon>Rhabditidae</taxon>
        <taxon>Peloderinae</taxon>
        <taxon>Caenorhabditis</taxon>
    </lineage>
</organism>
<proteinExistence type="predicted"/>
<reference evidence="2" key="1">
    <citation type="submission" date="2022-11" db="EMBL/GenBank/DDBJ databases">
        <authorList>
            <person name="Kikuchi T."/>
        </authorList>
    </citation>
    <scope>NUCLEOTIDE SEQUENCE</scope>
    <source>
        <strain evidence="2">PS1010</strain>
    </source>
</reference>
<evidence type="ECO:0000313" key="2">
    <source>
        <dbReference type="EMBL" id="CAI5449016.1"/>
    </source>
</evidence>
<accession>A0A9P1IPY1</accession>
<sequence>MARRRRRRSNSVFSCENLKDYMEHYTLVDERMTNLELDQSSSSPPPKDLPIESQLIIPSSKTPLSPIESLYLEHLFGISQSSSLIDSLALEEHPKCASPTSENCSEESGFQEGEEEPLRRIHLHERPRNFPVPIIPPTPIFSDLPVDKNRIDCERRILMEDLKFVRKTPDFVPRMMTEDFERINKCIEKRKIDIRELLKRVESAKHQHRRFSEHLQSAQNLTGKIYWNS</sequence>
<dbReference type="OrthoDB" id="5876302at2759"/>
<evidence type="ECO:0000256" key="1">
    <source>
        <dbReference type="SAM" id="MobiDB-lite"/>
    </source>
</evidence>
<dbReference type="AlphaFoldDB" id="A0A9P1IPY1"/>
<keyword evidence="3" id="KW-1185">Reference proteome</keyword>
<feature type="region of interest" description="Disordered" evidence="1">
    <location>
        <begin position="96"/>
        <end position="116"/>
    </location>
</feature>
<dbReference type="EMBL" id="CANHGI010000004">
    <property type="protein sequence ID" value="CAI5449016.1"/>
    <property type="molecule type" value="Genomic_DNA"/>
</dbReference>